<organism evidence="10 11">
    <name type="scientific">Humisphaera borealis</name>
    <dbReference type="NCBI Taxonomy" id="2807512"/>
    <lineage>
        <taxon>Bacteria</taxon>
        <taxon>Pseudomonadati</taxon>
        <taxon>Planctomycetota</taxon>
        <taxon>Phycisphaerae</taxon>
        <taxon>Tepidisphaerales</taxon>
        <taxon>Tepidisphaeraceae</taxon>
        <taxon>Humisphaera</taxon>
    </lineage>
</organism>
<evidence type="ECO:0000256" key="7">
    <source>
        <dbReference type="RuleBase" id="RU003879"/>
    </source>
</evidence>
<keyword evidence="7" id="KW-0813">Transport</keyword>
<dbReference type="RefSeq" id="WP_206295202.1">
    <property type="nucleotide sequence ID" value="NZ_CP063458.1"/>
</dbReference>
<keyword evidence="4 7" id="KW-0812">Transmembrane</keyword>
<keyword evidence="6 9" id="KW-0472">Membrane</keyword>
<comment type="subcellular location">
    <subcellularLocation>
        <location evidence="1">Cell membrane</location>
        <topology evidence="1">Single-pass membrane protein</topology>
    </subcellularLocation>
    <subcellularLocation>
        <location evidence="7">Cell membrane</location>
        <topology evidence="7">Single-pass type II membrane protein</topology>
    </subcellularLocation>
</comment>
<dbReference type="GO" id="GO:0015031">
    <property type="term" value="P:protein transport"/>
    <property type="evidence" value="ECO:0007669"/>
    <property type="project" value="UniProtKB-KW"/>
</dbReference>
<accession>A0A7M2X2I1</accession>
<keyword evidence="5 9" id="KW-1133">Transmembrane helix</keyword>
<dbReference type="GO" id="GO:0005886">
    <property type="term" value="C:plasma membrane"/>
    <property type="evidence" value="ECO:0007669"/>
    <property type="project" value="UniProtKB-SubCell"/>
</dbReference>
<feature type="compositionally biased region" description="Polar residues" evidence="8">
    <location>
        <begin position="74"/>
        <end position="83"/>
    </location>
</feature>
<dbReference type="Proteomes" id="UP000593765">
    <property type="component" value="Chromosome"/>
</dbReference>
<evidence type="ECO:0000256" key="6">
    <source>
        <dbReference type="ARBA" id="ARBA00023136"/>
    </source>
</evidence>
<name>A0A7M2X2I1_9BACT</name>
<dbReference type="KEGG" id="hbs:IPV69_11235"/>
<feature type="compositionally biased region" description="Basic and acidic residues" evidence="8">
    <location>
        <begin position="84"/>
        <end position="93"/>
    </location>
</feature>
<dbReference type="InterPro" id="IPR003400">
    <property type="entry name" value="ExbD"/>
</dbReference>
<keyword evidence="7" id="KW-0653">Protein transport</keyword>
<evidence type="ECO:0000256" key="1">
    <source>
        <dbReference type="ARBA" id="ARBA00004162"/>
    </source>
</evidence>
<proteinExistence type="inferred from homology"/>
<keyword evidence="11" id="KW-1185">Reference proteome</keyword>
<gene>
    <name evidence="10" type="ORF">IPV69_11235</name>
</gene>
<dbReference type="EMBL" id="CP063458">
    <property type="protein sequence ID" value="QOV91884.1"/>
    <property type="molecule type" value="Genomic_DNA"/>
</dbReference>
<evidence type="ECO:0000256" key="9">
    <source>
        <dbReference type="SAM" id="Phobius"/>
    </source>
</evidence>
<dbReference type="PANTHER" id="PTHR30558">
    <property type="entry name" value="EXBD MEMBRANE COMPONENT OF PMF-DRIVEN MACROMOLECULE IMPORT SYSTEM"/>
    <property type="match status" value="1"/>
</dbReference>
<evidence type="ECO:0000256" key="2">
    <source>
        <dbReference type="ARBA" id="ARBA00005811"/>
    </source>
</evidence>
<evidence type="ECO:0000313" key="10">
    <source>
        <dbReference type="EMBL" id="QOV91884.1"/>
    </source>
</evidence>
<evidence type="ECO:0000256" key="3">
    <source>
        <dbReference type="ARBA" id="ARBA00022475"/>
    </source>
</evidence>
<protein>
    <submittedName>
        <fullName evidence="10">Biopolymer transporter ExbD</fullName>
    </submittedName>
</protein>
<comment type="similarity">
    <text evidence="2 7">Belongs to the ExbD/TolR family.</text>
</comment>
<keyword evidence="3" id="KW-1003">Cell membrane</keyword>
<dbReference type="GO" id="GO:0022857">
    <property type="term" value="F:transmembrane transporter activity"/>
    <property type="evidence" value="ECO:0007669"/>
    <property type="project" value="InterPro"/>
</dbReference>
<dbReference type="Pfam" id="PF02472">
    <property type="entry name" value="ExbD"/>
    <property type="match status" value="1"/>
</dbReference>
<evidence type="ECO:0000256" key="8">
    <source>
        <dbReference type="SAM" id="MobiDB-lite"/>
    </source>
</evidence>
<feature type="transmembrane region" description="Helical" evidence="9">
    <location>
        <begin position="20"/>
        <end position="38"/>
    </location>
</feature>
<evidence type="ECO:0000313" key="11">
    <source>
        <dbReference type="Proteomes" id="UP000593765"/>
    </source>
</evidence>
<sequence>MAKHSMPEMKEGSVNVTPLIDVVMCLIIFFMLVAKIGVSTGAAKMELPETIVGTKIENLGENLVVNVLNDPQTIINDPTTGQPKKNEKGQIQRRKLGDPYEELMVTAMVDQFQGKGEAKQIKLKGVAAGDFPFRRVLEAAIKGDPKKGLKPNPDFSVTLRAERDIEYRLLQLVLAEIAQAGVKNVNYAAVGKKMVEGAAPAH</sequence>
<evidence type="ECO:0000256" key="5">
    <source>
        <dbReference type="ARBA" id="ARBA00022989"/>
    </source>
</evidence>
<dbReference type="AlphaFoldDB" id="A0A7M2X2I1"/>
<reference evidence="10 11" key="1">
    <citation type="submission" date="2020-10" db="EMBL/GenBank/DDBJ databases">
        <title>Wide distribution of Phycisphaera-like planctomycetes from WD2101 soil group in peatlands and genome analysis of the first cultivated representative.</title>
        <authorList>
            <person name="Dedysh S.N."/>
            <person name="Beletsky A.V."/>
            <person name="Ivanova A."/>
            <person name="Kulichevskaya I.S."/>
            <person name="Suzina N.E."/>
            <person name="Philippov D.A."/>
            <person name="Rakitin A.L."/>
            <person name="Mardanov A.V."/>
            <person name="Ravin N.V."/>
        </authorList>
    </citation>
    <scope>NUCLEOTIDE SEQUENCE [LARGE SCALE GENOMIC DNA]</scope>
    <source>
        <strain evidence="10 11">M1803</strain>
    </source>
</reference>
<feature type="region of interest" description="Disordered" evidence="8">
    <location>
        <begin position="74"/>
        <end position="93"/>
    </location>
</feature>
<evidence type="ECO:0000256" key="4">
    <source>
        <dbReference type="ARBA" id="ARBA00022692"/>
    </source>
</evidence>